<protein>
    <recommendedName>
        <fullName evidence="1">J domain-containing protein</fullName>
    </recommendedName>
</protein>
<dbReference type="VEuPathDB" id="MicrosporidiaDB:ECU03_1500"/>
<gene>
    <name evidence="2" type="ORF">ECU03_1500</name>
</gene>
<dbReference type="VEuPathDB" id="MicrosporidiaDB:AEWR_031450"/>
<reference evidence="2" key="1">
    <citation type="journal article" date="2013" name="Eukaryot. Cell">
        <title>Extremely Reduced Levels of Heterozygosity in the Vertebrate Pathogen Encephalitozoon cuniculi.</title>
        <authorList>
            <person name="Selman M."/>
            <person name="Sak B."/>
            <person name="Kvac M."/>
            <person name="Farinelli L."/>
            <person name="Weiss L.M."/>
            <person name="Corradi N."/>
        </authorList>
    </citation>
    <scope>NUCLEOTIDE SEQUENCE</scope>
</reference>
<dbReference type="PROSITE" id="PS50076">
    <property type="entry name" value="DNAJ_2"/>
    <property type="match status" value="1"/>
</dbReference>
<dbReference type="Pfam" id="PF00226">
    <property type="entry name" value="DnaJ"/>
    <property type="match status" value="1"/>
</dbReference>
<dbReference type="SMART" id="SM00271">
    <property type="entry name" value="DnaJ"/>
    <property type="match status" value="1"/>
</dbReference>
<dbReference type="PRINTS" id="PR00625">
    <property type="entry name" value="JDOMAIN"/>
</dbReference>
<evidence type="ECO:0000259" key="1">
    <source>
        <dbReference type="PROSITE" id="PS50076"/>
    </source>
</evidence>
<feature type="domain" description="J" evidence="1">
    <location>
        <begin position="2"/>
        <end position="74"/>
    </location>
</feature>
<organism evidence="2">
    <name type="scientific">Encephalitozoon cuniculi</name>
    <name type="common">Microsporidian parasite</name>
    <dbReference type="NCBI Taxonomy" id="6035"/>
    <lineage>
        <taxon>Eukaryota</taxon>
        <taxon>Fungi</taxon>
        <taxon>Fungi incertae sedis</taxon>
        <taxon>Microsporidia</taxon>
        <taxon>Unikaryonidae</taxon>
        <taxon>Encephalitozoon</taxon>
    </lineage>
</organism>
<dbReference type="VEuPathDB" id="MicrosporidiaDB:AEWD_031450"/>
<dbReference type="OMA" id="IGPVECM"/>
<proteinExistence type="predicted"/>
<dbReference type="VEuPathDB" id="MicrosporidiaDB:M970_031450"/>
<dbReference type="InterPro" id="IPR036869">
    <property type="entry name" value="J_dom_sf"/>
</dbReference>
<evidence type="ECO:0000313" key="2">
    <source>
        <dbReference type="EMBL" id="AGE96428.1"/>
    </source>
</evidence>
<dbReference type="VEuPathDB" id="MicrosporidiaDB:AEWQ_031450"/>
<dbReference type="EMBL" id="KC513618">
    <property type="protein sequence ID" value="AGE96428.1"/>
    <property type="molecule type" value="Genomic_DNA"/>
</dbReference>
<dbReference type="Gene3D" id="1.10.287.110">
    <property type="entry name" value="DnaJ domain"/>
    <property type="match status" value="1"/>
</dbReference>
<dbReference type="CDD" id="cd06257">
    <property type="entry name" value="DnaJ"/>
    <property type="match status" value="1"/>
</dbReference>
<accession>M1K5Z5</accession>
<dbReference type="InterPro" id="IPR001623">
    <property type="entry name" value="DnaJ_domain"/>
</dbReference>
<dbReference type="AlphaFoldDB" id="M1K5Z5"/>
<name>M1K5Z5_ENCCN</name>
<sequence length="119" mass="13396">MSIFNLLGLKKGASKGEVRARYLRKVLQIHPDRSKGDGDGYMRLVNAYERYARGEEPDSIPYLICSRAHVDSVACRCGGTYKASYEMHGRVECEFCSCFIEIEDFPELPDASHRLADGT</sequence>
<dbReference type="SUPFAM" id="SSF46565">
    <property type="entry name" value="Chaperone J-domain"/>
    <property type="match status" value="1"/>
</dbReference>